<reference evidence="3" key="1">
    <citation type="submission" date="2021-08" db="EMBL/GenBank/DDBJ databases">
        <title>Prevotella lacticifex sp. nov., isolated from rumen of cow.</title>
        <authorList>
            <person name="Shinkai T."/>
            <person name="Ikeyama N."/>
            <person name="Kumagai M."/>
            <person name="Ohmori H."/>
            <person name="Sakamoto M."/>
            <person name="Ohkuma M."/>
            <person name="Mitsumori M."/>
        </authorList>
    </citation>
    <scope>NUCLEOTIDE SEQUENCE</scope>
    <source>
        <strain evidence="3">DSM 11371</strain>
    </source>
</reference>
<dbReference type="Proteomes" id="UP000887043">
    <property type="component" value="Unassembled WGS sequence"/>
</dbReference>
<proteinExistence type="predicted"/>
<accession>A0AA37MDY0</accession>
<dbReference type="Pfam" id="PF13004">
    <property type="entry name" value="BACON"/>
    <property type="match status" value="1"/>
</dbReference>
<feature type="domain" description="BACON" evidence="2">
    <location>
        <begin position="247"/>
        <end position="303"/>
    </location>
</feature>
<sequence length="500" mass="54052">MKLRYILPALLAFVMMLTGCSSEYTVDNLKSVQVSSSYVAINKGGGETEITLKAQGDWYIERVDSKDLWFTMSDSIGTAGETTLKFSAPATDNGRSSSVKLYCNGETQYINILQGLASAEGKLATCAEVNSGVEGTIYRIKGTVKSVQEWTKYGNWYIQDETGSTQIYGTTNFKDFDIEPGDEVVVDGPLAFYNGNAELKNATIASVTKSLIKVDSIDNQTLPKEGGVAVVHITCKGQGVSLPEIPEEAKSWLSYSSTRSYEGGATVSFKATPNEGGARSATVTFRTTDGEKEYTSEATINQNGGIVVATLSEFRAAEVGDTQYRFTGIISKLDGKGNFYVTDYSDLTGEVQVYKPTGLPETAKVGDIVTIVGKRAQYKTTIEFSDVTVEKLQAVEAVSINEFRSKADSNDAYYMISGKISQSTEANTKWDLEKYGNFALTDESGTVYVYGVLAGWGGTKGKLKEQGVTLEDGDNITIIATKSTYKGLIEAVGVFISKNN</sequence>
<dbReference type="InterPro" id="IPR013783">
    <property type="entry name" value="Ig-like_fold"/>
</dbReference>
<feature type="chain" id="PRO_5041359949" description="BACON domain-containing protein" evidence="1">
    <location>
        <begin position="24"/>
        <end position="500"/>
    </location>
</feature>
<organism evidence="3 4">
    <name type="scientific">Segatella bryantii</name>
    <name type="common">Prevotella bryantii</name>
    <dbReference type="NCBI Taxonomy" id="77095"/>
    <lineage>
        <taxon>Bacteria</taxon>
        <taxon>Pseudomonadati</taxon>
        <taxon>Bacteroidota</taxon>
        <taxon>Bacteroidia</taxon>
        <taxon>Bacteroidales</taxon>
        <taxon>Prevotellaceae</taxon>
        <taxon>Segatella</taxon>
    </lineage>
</organism>
<dbReference type="AlphaFoldDB" id="A0AA37MDY0"/>
<evidence type="ECO:0000256" key="1">
    <source>
        <dbReference type="SAM" id="SignalP"/>
    </source>
</evidence>
<dbReference type="InterPro" id="IPR024361">
    <property type="entry name" value="BACON"/>
</dbReference>
<evidence type="ECO:0000313" key="3">
    <source>
        <dbReference type="EMBL" id="GJG27323.1"/>
    </source>
</evidence>
<dbReference type="Gene3D" id="2.60.40.10">
    <property type="entry name" value="Immunoglobulins"/>
    <property type="match status" value="2"/>
</dbReference>
<keyword evidence="1" id="KW-0732">Signal</keyword>
<name>A0AA37MDY0_SEGBR</name>
<dbReference type="RefSeq" id="WP_006282479.1">
    <property type="nucleotide sequence ID" value="NZ_BPTR01000001.1"/>
</dbReference>
<evidence type="ECO:0000259" key="2">
    <source>
        <dbReference type="Pfam" id="PF13004"/>
    </source>
</evidence>
<comment type="caution">
    <text evidence="3">The sequence shown here is derived from an EMBL/GenBank/DDBJ whole genome shotgun (WGS) entry which is preliminary data.</text>
</comment>
<gene>
    <name evidence="3" type="ORF">PRRU23_10230</name>
</gene>
<evidence type="ECO:0000313" key="4">
    <source>
        <dbReference type="Proteomes" id="UP000887043"/>
    </source>
</evidence>
<feature type="signal peptide" evidence="1">
    <location>
        <begin position="1"/>
        <end position="23"/>
    </location>
</feature>
<protein>
    <recommendedName>
        <fullName evidence="2">BACON domain-containing protein</fullName>
    </recommendedName>
</protein>
<dbReference type="EMBL" id="BPTR01000001">
    <property type="protein sequence ID" value="GJG27323.1"/>
    <property type="molecule type" value="Genomic_DNA"/>
</dbReference>
<dbReference type="PROSITE" id="PS51257">
    <property type="entry name" value="PROKAR_LIPOPROTEIN"/>
    <property type="match status" value="1"/>
</dbReference>